<dbReference type="Gene3D" id="3.30.1490.190">
    <property type="match status" value="1"/>
</dbReference>
<reference evidence="10 11" key="1">
    <citation type="submission" date="2019-09" db="EMBL/GenBank/DDBJ databases">
        <authorList>
            <person name="Depoorter E."/>
        </authorList>
    </citation>
    <scope>NUCLEOTIDE SEQUENCE [LARGE SCALE GENOMIC DNA]</scope>
    <source>
        <strain evidence="10">LMG 13014</strain>
    </source>
</reference>
<feature type="binding site" evidence="7">
    <location>
        <position position="171"/>
    </location>
    <ligand>
        <name>Zn(2+)</name>
        <dbReference type="ChEBI" id="CHEBI:29105"/>
    </ligand>
</feature>
<keyword evidence="9" id="KW-0472">Membrane</keyword>
<comment type="similarity">
    <text evidence="1">Belongs to the Fur family.</text>
</comment>
<organism evidence="10 11">
    <name type="scientific">Burkholderia aenigmatica</name>
    <dbReference type="NCBI Taxonomy" id="2015348"/>
    <lineage>
        <taxon>Bacteria</taxon>
        <taxon>Pseudomonadati</taxon>
        <taxon>Pseudomonadota</taxon>
        <taxon>Betaproteobacteria</taxon>
        <taxon>Burkholderiales</taxon>
        <taxon>Burkholderiaceae</taxon>
        <taxon>Burkholderia</taxon>
        <taxon>Burkholderia cepacia complex</taxon>
    </lineage>
</organism>
<dbReference type="GO" id="GO:0000976">
    <property type="term" value="F:transcription cis-regulatory region binding"/>
    <property type="evidence" value="ECO:0007669"/>
    <property type="project" value="TreeGrafter"/>
</dbReference>
<dbReference type="GO" id="GO:1900376">
    <property type="term" value="P:regulation of secondary metabolite biosynthetic process"/>
    <property type="evidence" value="ECO:0007669"/>
    <property type="project" value="TreeGrafter"/>
</dbReference>
<feature type="binding site" evidence="7">
    <location>
        <position position="208"/>
    </location>
    <ligand>
        <name>Zn(2+)</name>
        <dbReference type="ChEBI" id="CHEBI:29105"/>
    </ligand>
</feature>
<keyword evidence="9" id="KW-1133">Transmembrane helix</keyword>
<accession>A0A6P2JG45</accession>
<dbReference type="InterPro" id="IPR036390">
    <property type="entry name" value="WH_DNA-bd_sf"/>
</dbReference>
<protein>
    <submittedName>
        <fullName evidence="10">Ferric uptake regulator family protein</fullName>
    </submittedName>
</protein>
<dbReference type="GO" id="GO:0045892">
    <property type="term" value="P:negative regulation of DNA-templated transcription"/>
    <property type="evidence" value="ECO:0007669"/>
    <property type="project" value="TreeGrafter"/>
</dbReference>
<evidence type="ECO:0000256" key="3">
    <source>
        <dbReference type="ARBA" id="ARBA00022833"/>
    </source>
</evidence>
<keyword evidence="2" id="KW-0678">Repressor</keyword>
<feature type="binding site" evidence="7">
    <location>
        <position position="168"/>
    </location>
    <ligand>
        <name>Zn(2+)</name>
        <dbReference type="ChEBI" id="CHEBI:29105"/>
    </ligand>
</feature>
<keyword evidence="7" id="KW-0479">Metal-binding</keyword>
<dbReference type="InterPro" id="IPR002481">
    <property type="entry name" value="FUR"/>
</dbReference>
<dbReference type="Proteomes" id="UP000494261">
    <property type="component" value="Unassembled WGS sequence"/>
</dbReference>
<evidence type="ECO:0000256" key="9">
    <source>
        <dbReference type="SAM" id="Phobius"/>
    </source>
</evidence>
<dbReference type="PANTHER" id="PTHR33202:SF6">
    <property type="entry name" value="ZINC UPTAKE REGULATION PROTEIN"/>
    <property type="match status" value="1"/>
</dbReference>
<evidence type="ECO:0000256" key="4">
    <source>
        <dbReference type="ARBA" id="ARBA00023015"/>
    </source>
</evidence>
<keyword evidence="5" id="KW-0238">DNA-binding</keyword>
<dbReference type="CDD" id="cd07153">
    <property type="entry name" value="Fur_like"/>
    <property type="match status" value="1"/>
</dbReference>
<evidence type="ECO:0000313" key="11">
    <source>
        <dbReference type="Proteomes" id="UP000494261"/>
    </source>
</evidence>
<evidence type="ECO:0000256" key="2">
    <source>
        <dbReference type="ARBA" id="ARBA00022491"/>
    </source>
</evidence>
<name>A0A6P2JG45_9BURK</name>
<dbReference type="InterPro" id="IPR043135">
    <property type="entry name" value="Fur_C"/>
</dbReference>
<evidence type="ECO:0000256" key="1">
    <source>
        <dbReference type="ARBA" id="ARBA00007957"/>
    </source>
</evidence>
<dbReference type="SUPFAM" id="SSF46785">
    <property type="entry name" value="Winged helix' DNA-binding domain"/>
    <property type="match status" value="1"/>
</dbReference>
<feature type="region of interest" description="Disordered" evidence="8">
    <location>
        <begin position="1"/>
        <end position="37"/>
    </location>
</feature>
<dbReference type="InterPro" id="IPR036388">
    <property type="entry name" value="WH-like_DNA-bd_sf"/>
</dbReference>
<feature type="binding site" evidence="7">
    <location>
        <position position="211"/>
    </location>
    <ligand>
        <name>Zn(2+)</name>
        <dbReference type="ChEBI" id="CHEBI:29105"/>
    </ligand>
</feature>
<dbReference type="GO" id="GO:0005829">
    <property type="term" value="C:cytosol"/>
    <property type="evidence" value="ECO:0007669"/>
    <property type="project" value="TreeGrafter"/>
</dbReference>
<keyword evidence="4" id="KW-0805">Transcription regulation</keyword>
<dbReference type="EMBL" id="CABVQC010000009">
    <property type="protein sequence ID" value="VWB42637.1"/>
    <property type="molecule type" value="Genomic_DNA"/>
</dbReference>
<evidence type="ECO:0000256" key="7">
    <source>
        <dbReference type="PIRSR" id="PIRSR602481-1"/>
    </source>
</evidence>
<keyword evidence="9" id="KW-0812">Transmembrane</keyword>
<evidence type="ECO:0000256" key="6">
    <source>
        <dbReference type="ARBA" id="ARBA00023163"/>
    </source>
</evidence>
<keyword evidence="3 7" id="KW-0862">Zinc</keyword>
<sequence length="218" mass="23484">MTHCGTMAQRGGPSRTPGKAQPARCGAAGSAMKGTERGRKGEIALHGAAIRYIIAVLCFIALPHAMATSSSIDARLSRADAFAAEHGLAWTPLRRQVYERVLAAQRPIGAYDLLAELEPQRGRVPPTTVYRALDFLVEHGFIHRIESKNAFFACCEIGVPHEGQFLICDSCGDTVEIPGGDLAKQLSASEPAHGFEVHHQVVELSGLCGHCKHKPVQR</sequence>
<dbReference type="Gene3D" id="1.10.10.10">
    <property type="entry name" value="Winged helix-like DNA-binding domain superfamily/Winged helix DNA-binding domain"/>
    <property type="match status" value="1"/>
</dbReference>
<dbReference type="Pfam" id="PF01475">
    <property type="entry name" value="FUR"/>
    <property type="match status" value="1"/>
</dbReference>
<gene>
    <name evidence="10" type="ORF">BLA13014_01786</name>
</gene>
<proteinExistence type="inferred from homology"/>
<dbReference type="GO" id="GO:0003700">
    <property type="term" value="F:DNA-binding transcription factor activity"/>
    <property type="evidence" value="ECO:0007669"/>
    <property type="project" value="InterPro"/>
</dbReference>
<feature type="transmembrane region" description="Helical" evidence="9">
    <location>
        <begin position="43"/>
        <end position="62"/>
    </location>
</feature>
<dbReference type="GO" id="GO:0008270">
    <property type="term" value="F:zinc ion binding"/>
    <property type="evidence" value="ECO:0007669"/>
    <property type="project" value="TreeGrafter"/>
</dbReference>
<keyword evidence="6" id="KW-0804">Transcription</keyword>
<comment type="cofactor">
    <cofactor evidence="7">
        <name>Zn(2+)</name>
        <dbReference type="ChEBI" id="CHEBI:29105"/>
    </cofactor>
    <text evidence="7">Binds 1 zinc ion per subunit.</text>
</comment>
<evidence type="ECO:0000313" key="10">
    <source>
        <dbReference type="EMBL" id="VWB42637.1"/>
    </source>
</evidence>
<evidence type="ECO:0000256" key="5">
    <source>
        <dbReference type="ARBA" id="ARBA00023125"/>
    </source>
</evidence>
<evidence type="ECO:0000256" key="8">
    <source>
        <dbReference type="SAM" id="MobiDB-lite"/>
    </source>
</evidence>
<dbReference type="PANTHER" id="PTHR33202">
    <property type="entry name" value="ZINC UPTAKE REGULATION PROTEIN"/>
    <property type="match status" value="1"/>
</dbReference>
<dbReference type="AlphaFoldDB" id="A0A6P2JG45"/>